<evidence type="ECO:0000259" key="2">
    <source>
        <dbReference type="PROSITE" id="PS50053"/>
    </source>
</evidence>
<dbReference type="PROSITE" id="PS50053">
    <property type="entry name" value="UBIQUITIN_2"/>
    <property type="match status" value="1"/>
</dbReference>
<dbReference type="GO" id="GO:0005829">
    <property type="term" value="C:cytosol"/>
    <property type="evidence" value="ECO:0007669"/>
    <property type="project" value="TreeGrafter"/>
</dbReference>
<feature type="domain" description="Ubiquitin-like" evidence="2">
    <location>
        <begin position="1"/>
        <end position="77"/>
    </location>
</feature>
<dbReference type="PANTHER" id="PTHR10677">
    <property type="entry name" value="UBIQUILIN"/>
    <property type="match status" value="1"/>
</dbReference>
<dbReference type="Proteomes" id="UP000324800">
    <property type="component" value="Unassembled WGS sequence"/>
</dbReference>
<dbReference type="PANTHER" id="PTHR10677:SF3">
    <property type="entry name" value="FI07626P-RELATED"/>
    <property type="match status" value="1"/>
</dbReference>
<dbReference type="AlphaFoldDB" id="A0A5J4TQ80"/>
<evidence type="ECO:0000256" key="1">
    <source>
        <dbReference type="SAM" id="MobiDB-lite"/>
    </source>
</evidence>
<accession>A0A5J4TQ80</accession>
<evidence type="ECO:0000313" key="3">
    <source>
        <dbReference type="EMBL" id="KAA6359555.1"/>
    </source>
</evidence>
<proteinExistence type="predicted"/>
<name>A0A5J4TQ80_9EUKA</name>
<dbReference type="GO" id="GO:0006511">
    <property type="term" value="P:ubiquitin-dependent protein catabolic process"/>
    <property type="evidence" value="ECO:0007669"/>
    <property type="project" value="TreeGrafter"/>
</dbReference>
<dbReference type="OrthoDB" id="442921at2759"/>
<feature type="region of interest" description="Disordered" evidence="1">
    <location>
        <begin position="86"/>
        <end position="125"/>
    </location>
</feature>
<dbReference type="SMART" id="SM00213">
    <property type="entry name" value="UBQ"/>
    <property type="match status" value="2"/>
</dbReference>
<dbReference type="InterPro" id="IPR000626">
    <property type="entry name" value="Ubiquitin-like_dom"/>
</dbReference>
<sequence>MRLNIQELSGNTFSVDVDGIYETIEILKLRIFAAKDFPPCDQYLVYKNEILKDEQTLLFYGIDIGSKVNLVINHTNEQIDSPEQALQQGLPDGNKIQTENQQKSNKRNKSSLQTRKAKLNKKNPDDPFNIQLEILPIGQQMHFKVFPSNQIQEVVDRILVRKEKFTINMIFNGRRMRLEKTFAESGVKDGDKLSMMIVGFRT</sequence>
<dbReference type="InterPro" id="IPR022617">
    <property type="entry name" value="Rad60/SUMO-like_dom"/>
</dbReference>
<dbReference type="InterPro" id="IPR015496">
    <property type="entry name" value="Ubiquilin"/>
</dbReference>
<evidence type="ECO:0000313" key="4">
    <source>
        <dbReference type="Proteomes" id="UP000324800"/>
    </source>
</evidence>
<dbReference type="Pfam" id="PF11976">
    <property type="entry name" value="Rad60-SLD"/>
    <property type="match status" value="1"/>
</dbReference>
<dbReference type="Pfam" id="PF00240">
    <property type="entry name" value="ubiquitin"/>
    <property type="match status" value="1"/>
</dbReference>
<feature type="compositionally biased region" description="Basic residues" evidence="1">
    <location>
        <begin position="104"/>
        <end position="121"/>
    </location>
</feature>
<dbReference type="InterPro" id="IPR029071">
    <property type="entry name" value="Ubiquitin-like_domsf"/>
</dbReference>
<gene>
    <name evidence="3" type="ORF">EZS28_044918</name>
</gene>
<dbReference type="Gene3D" id="3.10.20.90">
    <property type="entry name" value="Phosphatidylinositol 3-kinase Catalytic Subunit, Chain A, domain 1"/>
    <property type="match status" value="2"/>
</dbReference>
<reference evidence="3 4" key="1">
    <citation type="submission" date="2019-03" db="EMBL/GenBank/DDBJ databases">
        <title>Single cell metagenomics reveals metabolic interactions within the superorganism composed of flagellate Streblomastix strix and complex community of Bacteroidetes bacteria on its surface.</title>
        <authorList>
            <person name="Treitli S.C."/>
            <person name="Kolisko M."/>
            <person name="Husnik F."/>
            <person name="Keeling P."/>
            <person name="Hampl V."/>
        </authorList>
    </citation>
    <scope>NUCLEOTIDE SEQUENCE [LARGE SCALE GENOMIC DNA]</scope>
    <source>
        <strain evidence="3">ST1C</strain>
    </source>
</reference>
<dbReference type="SUPFAM" id="SSF54236">
    <property type="entry name" value="Ubiquitin-like"/>
    <property type="match status" value="2"/>
</dbReference>
<comment type="caution">
    <text evidence="3">The sequence shown here is derived from an EMBL/GenBank/DDBJ whole genome shotgun (WGS) entry which is preliminary data.</text>
</comment>
<dbReference type="CDD" id="cd17039">
    <property type="entry name" value="Ubl_ubiquitin_like"/>
    <property type="match status" value="1"/>
</dbReference>
<dbReference type="EMBL" id="SNRW01028202">
    <property type="protein sequence ID" value="KAA6359555.1"/>
    <property type="molecule type" value="Genomic_DNA"/>
</dbReference>
<organism evidence="3 4">
    <name type="scientific">Streblomastix strix</name>
    <dbReference type="NCBI Taxonomy" id="222440"/>
    <lineage>
        <taxon>Eukaryota</taxon>
        <taxon>Metamonada</taxon>
        <taxon>Preaxostyla</taxon>
        <taxon>Oxymonadida</taxon>
        <taxon>Streblomastigidae</taxon>
        <taxon>Streblomastix</taxon>
    </lineage>
</organism>
<protein>
    <recommendedName>
        <fullName evidence="2">Ubiquitin-like domain-containing protein</fullName>
    </recommendedName>
</protein>
<dbReference type="GO" id="GO:0031593">
    <property type="term" value="F:polyubiquitin modification-dependent protein binding"/>
    <property type="evidence" value="ECO:0007669"/>
    <property type="project" value="TreeGrafter"/>
</dbReference>